<reference evidence="1" key="1">
    <citation type="submission" date="2020-04" db="EMBL/GenBank/DDBJ databases">
        <authorList>
            <person name="Chiriac C."/>
            <person name="Salcher M."/>
            <person name="Ghai R."/>
            <person name="Kavagutti S V."/>
        </authorList>
    </citation>
    <scope>NUCLEOTIDE SEQUENCE</scope>
</reference>
<dbReference type="EMBL" id="LR796214">
    <property type="protein sequence ID" value="CAB4127686.1"/>
    <property type="molecule type" value="Genomic_DNA"/>
</dbReference>
<organism evidence="1">
    <name type="scientific">uncultured Caudovirales phage</name>
    <dbReference type="NCBI Taxonomy" id="2100421"/>
    <lineage>
        <taxon>Viruses</taxon>
        <taxon>Duplodnaviria</taxon>
        <taxon>Heunggongvirae</taxon>
        <taxon>Uroviricota</taxon>
        <taxon>Caudoviricetes</taxon>
        <taxon>Peduoviridae</taxon>
        <taxon>Maltschvirus</taxon>
        <taxon>Maltschvirus maltsch</taxon>
    </lineage>
</organism>
<proteinExistence type="predicted"/>
<gene>
    <name evidence="1" type="ORF">UFOVP93_24</name>
</gene>
<name>A0A6J5L2Z4_9CAUD</name>
<sequence>MDIRKVSPEEKLAHLTHLKYFFHQIRKHIDTLEVDIQSEDLMTQTSAVWISGNLCNWFNDFQNEIRNIHKLKNEIQKQMMDSSNEKEIVDEKHV</sequence>
<protein>
    <submittedName>
        <fullName evidence="1">Uncharacterized protein</fullName>
    </submittedName>
</protein>
<evidence type="ECO:0000313" key="1">
    <source>
        <dbReference type="EMBL" id="CAB4127686.1"/>
    </source>
</evidence>
<accession>A0A6J5L2Z4</accession>